<dbReference type="InterPro" id="IPR011055">
    <property type="entry name" value="Dup_hybrid_motif"/>
</dbReference>
<dbReference type="RefSeq" id="WP_194422899.1">
    <property type="nucleotide sequence ID" value="NZ_BAAAPT010000001.1"/>
</dbReference>
<comment type="caution">
    <text evidence="3">The sequence shown here is derived from an EMBL/GenBank/DDBJ whole genome shotgun (WGS) entry which is preliminary data.</text>
</comment>
<evidence type="ECO:0000259" key="2">
    <source>
        <dbReference type="Pfam" id="PF01551"/>
    </source>
</evidence>
<evidence type="ECO:0000313" key="3">
    <source>
        <dbReference type="EMBL" id="MDZ8162734.1"/>
    </source>
</evidence>
<dbReference type="InterPro" id="IPR050570">
    <property type="entry name" value="Cell_wall_metabolism_enzyme"/>
</dbReference>
<dbReference type="Proteomes" id="UP001291912">
    <property type="component" value="Unassembled WGS sequence"/>
</dbReference>
<keyword evidence="4" id="KW-1185">Reference proteome</keyword>
<feature type="domain" description="M23ase beta-sheet core" evidence="2">
    <location>
        <begin position="320"/>
        <end position="421"/>
    </location>
</feature>
<dbReference type="InterPro" id="IPR016047">
    <property type="entry name" value="M23ase_b-sheet_dom"/>
</dbReference>
<dbReference type="EMBL" id="JAWJYN010000003">
    <property type="protein sequence ID" value="MDZ8162734.1"/>
    <property type="molecule type" value="Genomic_DNA"/>
</dbReference>
<feature type="compositionally biased region" description="Low complexity" evidence="1">
    <location>
        <begin position="96"/>
        <end position="106"/>
    </location>
</feature>
<protein>
    <submittedName>
        <fullName evidence="3">Peptidoglycan DD-metalloendopeptidase family protein</fullName>
    </submittedName>
</protein>
<dbReference type="Pfam" id="PF01551">
    <property type="entry name" value="Peptidase_M23"/>
    <property type="match status" value="1"/>
</dbReference>
<accession>A0ABU5N9I0</accession>
<evidence type="ECO:0000256" key="1">
    <source>
        <dbReference type="SAM" id="MobiDB-lite"/>
    </source>
</evidence>
<dbReference type="CDD" id="cd12797">
    <property type="entry name" value="M23_peptidase"/>
    <property type="match status" value="1"/>
</dbReference>
<organism evidence="3 4">
    <name type="scientific">Microbacterium aquimaris</name>
    <dbReference type="NCBI Taxonomy" id="459816"/>
    <lineage>
        <taxon>Bacteria</taxon>
        <taxon>Bacillati</taxon>
        <taxon>Actinomycetota</taxon>
        <taxon>Actinomycetes</taxon>
        <taxon>Micrococcales</taxon>
        <taxon>Microbacteriaceae</taxon>
        <taxon>Microbacterium</taxon>
    </lineage>
</organism>
<dbReference type="SUPFAM" id="SSF51261">
    <property type="entry name" value="Duplicated hybrid motif"/>
    <property type="match status" value="1"/>
</dbReference>
<proteinExistence type="predicted"/>
<dbReference type="PANTHER" id="PTHR21666">
    <property type="entry name" value="PEPTIDASE-RELATED"/>
    <property type="match status" value="1"/>
</dbReference>
<sequence length="431" mass="44316">MAEPAPTRRSSRAHRAPAETTGAHTPAVAPETRRLRSTARTSESDAPHAAGQTESATPESATPMIPASPQPAVPTSRRAARAARSVTGAIPVDESAPATTPLRTAPAPEPAVSITEVTGVDRSAGDVPVEDTADGPAADDFEVAARVLNFTGETPVQQAAPAAKTTSTEQTADLGAAVAAHDTPRRLRGASFKRLAAASFSVGVMGAVTLLAVGTTTPAEAVAAATGESVATAVMAPGATDITAEDEEQIQAYVAPEGVQNLQITRSESYDTETYAEVAAESGIANTSDLFYNDPNGEIQWPFAVGVPMSSGFGYRWGALHEGVDFTPGAGSPIQAVADGVVREATESGGAYGVHVIIDHVIDGELVSTHYAHMQYGSIQVQVGQEIEVGTTVGLVGNTGRSYGAHLHFEVLMGGETAIDPIPWLREHAGG</sequence>
<evidence type="ECO:0000313" key="4">
    <source>
        <dbReference type="Proteomes" id="UP001291912"/>
    </source>
</evidence>
<dbReference type="PANTHER" id="PTHR21666:SF270">
    <property type="entry name" value="MUREIN HYDROLASE ACTIVATOR ENVC"/>
    <property type="match status" value="1"/>
</dbReference>
<dbReference type="Gene3D" id="2.70.70.10">
    <property type="entry name" value="Glucose Permease (Domain IIA)"/>
    <property type="match status" value="1"/>
</dbReference>
<reference evidence="3 4" key="1">
    <citation type="submission" date="2023-10" db="EMBL/GenBank/DDBJ databases">
        <title>Microbacterium xanthum sp. nov., isolated from seaweed.</title>
        <authorList>
            <person name="Lee S.D."/>
        </authorList>
    </citation>
    <scope>NUCLEOTIDE SEQUENCE [LARGE SCALE GENOMIC DNA]</scope>
    <source>
        <strain evidence="3 4">KCTC 19124</strain>
    </source>
</reference>
<gene>
    <name evidence="3" type="ORF">R2Q92_12905</name>
</gene>
<name>A0ABU5N9I0_9MICO</name>
<feature type="region of interest" description="Disordered" evidence="1">
    <location>
        <begin position="1"/>
        <end position="106"/>
    </location>
</feature>